<dbReference type="EMBL" id="MIKG01000015">
    <property type="protein sequence ID" value="RAO71516.1"/>
    <property type="molecule type" value="Genomic_DNA"/>
</dbReference>
<protein>
    <submittedName>
        <fullName evidence="1">Uncharacterized protein</fullName>
    </submittedName>
</protein>
<comment type="caution">
    <text evidence="1">The sequence shown here is derived from an EMBL/GenBank/DDBJ whole genome shotgun (WGS) entry which is preliminary data.</text>
</comment>
<dbReference type="AlphaFoldDB" id="A0A364L6T9"/>
<organism evidence="1 2">
    <name type="scientific">Talaromyces amestolkiae</name>
    <dbReference type="NCBI Taxonomy" id="1196081"/>
    <lineage>
        <taxon>Eukaryota</taxon>
        <taxon>Fungi</taxon>
        <taxon>Dikarya</taxon>
        <taxon>Ascomycota</taxon>
        <taxon>Pezizomycotina</taxon>
        <taxon>Eurotiomycetes</taxon>
        <taxon>Eurotiomycetidae</taxon>
        <taxon>Eurotiales</taxon>
        <taxon>Trichocomaceae</taxon>
        <taxon>Talaromyces</taxon>
        <taxon>Talaromyces sect. Talaromyces</taxon>
    </lineage>
</organism>
<evidence type="ECO:0000313" key="1">
    <source>
        <dbReference type="EMBL" id="RAO71516.1"/>
    </source>
</evidence>
<dbReference type="OrthoDB" id="4522500at2759"/>
<accession>A0A364L6T9</accession>
<name>A0A364L6T9_TALAM</name>
<reference evidence="1 2" key="1">
    <citation type="journal article" date="2017" name="Biotechnol. Biofuels">
        <title>Differential beta-glucosidase expression as a function of carbon source availability in Talaromyces amestolkiae: a genomic and proteomic approach.</title>
        <authorList>
            <person name="de Eugenio L.I."/>
            <person name="Mendez-Liter J.A."/>
            <person name="Nieto-Dominguez M."/>
            <person name="Alonso L."/>
            <person name="Gil-Munoz J."/>
            <person name="Barriuso J."/>
            <person name="Prieto A."/>
            <person name="Martinez M.J."/>
        </authorList>
    </citation>
    <scope>NUCLEOTIDE SEQUENCE [LARGE SCALE GENOMIC DNA]</scope>
    <source>
        <strain evidence="1 2">CIB</strain>
    </source>
</reference>
<keyword evidence="2" id="KW-1185">Reference proteome</keyword>
<proteinExistence type="predicted"/>
<dbReference type="GeneID" id="63796743"/>
<evidence type="ECO:0000313" key="2">
    <source>
        <dbReference type="Proteomes" id="UP000249363"/>
    </source>
</evidence>
<sequence>MSSAPAPIVVPGPVGFVLPGGFDLSIDLDFLTGWCDCLKPLSQEIQRVIQEYRAMGQGTEGPALWLVDYREDLRILFFTALDGVPELQTDLAARVRAKFRDYDAWRRGLAPAPE</sequence>
<dbReference type="Proteomes" id="UP000249363">
    <property type="component" value="Unassembled WGS sequence"/>
</dbReference>
<gene>
    <name evidence="1" type="ORF">BHQ10_007528</name>
</gene>
<dbReference type="RefSeq" id="XP_040736031.1">
    <property type="nucleotide sequence ID" value="XM_040880233.1"/>
</dbReference>